<proteinExistence type="predicted"/>
<sequence>MKKWMVALGLLSLAGAAFADGKPCEELKSEIAAKIDANGASGYTLEIVDKGTATDGEVVGACEGGTKEIVYKKG</sequence>
<evidence type="ECO:0000256" key="1">
    <source>
        <dbReference type="SAM" id="SignalP"/>
    </source>
</evidence>
<evidence type="ECO:0000313" key="3">
    <source>
        <dbReference type="Proteomes" id="UP000692896"/>
    </source>
</evidence>
<dbReference type="RefSeq" id="WP_214916416.1">
    <property type="nucleotide sequence ID" value="NZ_JAGGNX010000006.1"/>
</dbReference>
<evidence type="ECO:0000313" key="2">
    <source>
        <dbReference type="EMBL" id="MBT2330753.1"/>
    </source>
</evidence>
<name>A0A944DN50_PSEFL</name>
<reference evidence="2" key="1">
    <citation type="submission" date="2021-03" db="EMBL/GenBank/DDBJ databases">
        <title>Genomic analysis provides insights into the functional capacity of soil bacteria communities inhabiting an altitudinal gradient in the Atacama Desert.</title>
        <authorList>
            <person name="Gonzalez M."/>
            <person name="Maldonado J."/>
            <person name="Maza F."/>
            <person name="Hodar C."/>
            <person name="Cortes M."/>
            <person name="Palma R."/>
            <person name="Andreani C."/>
            <person name="Gaete A."/>
            <person name="Vasquez-Dean J."/>
            <person name="Acuna V."/>
            <person name="Aguado M."/>
            <person name="Mandakovic D."/>
            <person name="Latorre M."/>
            <person name="Orellana A."/>
            <person name="Gutierrez R."/>
            <person name="Montecino M."/>
            <person name="Allende M."/>
            <person name="Maass A."/>
            <person name="Cambiazo V."/>
        </authorList>
    </citation>
    <scope>NUCLEOTIDE SEQUENCE</scope>
    <source>
        <strain evidence="2">ISL-25</strain>
    </source>
</reference>
<dbReference type="Pfam" id="PF06649">
    <property type="entry name" value="DUF1161"/>
    <property type="match status" value="1"/>
</dbReference>
<accession>A0A944DN50</accession>
<comment type="caution">
    <text evidence="2">The sequence shown here is derived from an EMBL/GenBank/DDBJ whole genome shotgun (WGS) entry which is preliminary data.</text>
</comment>
<protein>
    <submittedName>
        <fullName evidence="2">DUF1161 domain-containing protein</fullName>
    </submittedName>
</protein>
<feature type="chain" id="PRO_5036762001" evidence="1">
    <location>
        <begin position="20"/>
        <end position="74"/>
    </location>
</feature>
<dbReference type="InterPro" id="IPR010595">
    <property type="entry name" value="DUF1161"/>
</dbReference>
<organism evidence="2 3">
    <name type="scientific">Pseudomonas fluorescens</name>
    <dbReference type="NCBI Taxonomy" id="294"/>
    <lineage>
        <taxon>Bacteria</taxon>
        <taxon>Pseudomonadati</taxon>
        <taxon>Pseudomonadota</taxon>
        <taxon>Gammaproteobacteria</taxon>
        <taxon>Pseudomonadales</taxon>
        <taxon>Pseudomonadaceae</taxon>
        <taxon>Pseudomonas</taxon>
    </lineage>
</organism>
<dbReference type="EMBL" id="JAGGOB010000040">
    <property type="protein sequence ID" value="MBT2330753.1"/>
    <property type="molecule type" value="Genomic_DNA"/>
</dbReference>
<dbReference type="Proteomes" id="UP000692896">
    <property type="component" value="Unassembled WGS sequence"/>
</dbReference>
<gene>
    <name evidence="2" type="ORF">J7E47_18740</name>
</gene>
<keyword evidence="1" id="KW-0732">Signal</keyword>
<dbReference type="AlphaFoldDB" id="A0A944DN50"/>
<feature type="signal peptide" evidence="1">
    <location>
        <begin position="1"/>
        <end position="19"/>
    </location>
</feature>